<organism evidence="2">
    <name type="scientific">Panstrongylus lignarius</name>
    <dbReference type="NCBI Taxonomy" id="156445"/>
    <lineage>
        <taxon>Eukaryota</taxon>
        <taxon>Metazoa</taxon>
        <taxon>Ecdysozoa</taxon>
        <taxon>Arthropoda</taxon>
        <taxon>Hexapoda</taxon>
        <taxon>Insecta</taxon>
        <taxon>Pterygota</taxon>
        <taxon>Neoptera</taxon>
        <taxon>Paraneoptera</taxon>
        <taxon>Hemiptera</taxon>
        <taxon>Heteroptera</taxon>
        <taxon>Panheteroptera</taxon>
        <taxon>Cimicomorpha</taxon>
        <taxon>Reduviidae</taxon>
        <taxon>Triatominae</taxon>
        <taxon>Panstrongylus</taxon>
    </lineage>
</organism>
<dbReference type="EMBL" id="GFTR01000492">
    <property type="protein sequence ID" value="JAW15934.1"/>
    <property type="molecule type" value="Transcribed_RNA"/>
</dbReference>
<feature type="transmembrane region" description="Helical" evidence="1">
    <location>
        <begin position="32"/>
        <end position="54"/>
    </location>
</feature>
<evidence type="ECO:0000256" key="1">
    <source>
        <dbReference type="SAM" id="Phobius"/>
    </source>
</evidence>
<keyword evidence="1" id="KW-0472">Membrane</keyword>
<dbReference type="AlphaFoldDB" id="A0A224XXC0"/>
<proteinExistence type="predicted"/>
<reference evidence="2" key="1">
    <citation type="journal article" date="2018" name="PLoS Negl. Trop. Dis.">
        <title>An insight into the salivary gland and fat body transcriptome of Panstrongylus lignarius (Hemiptera: Heteroptera), the main vector of Chagas disease in Peru.</title>
        <authorList>
            <person name="Nevoa J.C."/>
            <person name="Mendes M.T."/>
            <person name="da Silva M.V."/>
            <person name="Soares S.C."/>
            <person name="Oliveira C.J.F."/>
            <person name="Ribeiro J.M.C."/>
        </authorList>
    </citation>
    <scope>NUCLEOTIDE SEQUENCE</scope>
</reference>
<protein>
    <submittedName>
        <fullName evidence="2">Uncharacterized protein</fullName>
    </submittedName>
</protein>
<sequence length="73" mass="7708">MLVIEATAFGIVITFLLTRGSCVGATGVTLLVVSSMFISCVQYCLSNSFFLILLKLDVPVELTALDTVTGGSF</sequence>
<keyword evidence="1" id="KW-0812">Transmembrane</keyword>
<keyword evidence="1" id="KW-1133">Transmembrane helix</keyword>
<evidence type="ECO:0000313" key="2">
    <source>
        <dbReference type="EMBL" id="JAW15934.1"/>
    </source>
</evidence>
<name>A0A224XXC0_9HEMI</name>
<accession>A0A224XXC0</accession>